<dbReference type="Proteomes" id="UP000499080">
    <property type="component" value="Unassembled WGS sequence"/>
</dbReference>
<proteinExistence type="predicted"/>
<feature type="domain" description="Integrase zinc-binding" evidence="2">
    <location>
        <begin position="2"/>
        <end position="34"/>
    </location>
</feature>
<dbReference type="EMBL" id="BGPR01000301">
    <property type="protein sequence ID" value="GBM11572.1"/>
    <property type="molecule type" value="Genomic_DNA"/>
</dbReference>
<keyword evidence="4" id="KW-1185">Reference proteome</keyword>
<name>A0A4Y2D472_ARAVE</name>
<keyword evidence="1" id="KW-0812">Transmembrane</keyword>
<protein>
    <recommendedName>
        <fullName evidence="2">Integrase zinc-binding domain-containing protein</fullName>
    </recommendedName>
</protein>
<keyword evidence="1" id="KW-1133">Transmembrane helix</keyword>
<comment type="caution">
    <text evidence="3">The sequence shown here is derived from an EMBL/GenBank/DDBJ whole genome shotgun (WGS) entry which is preliminary data.</text>
</comment>
<dbReference type="OrthoDB" id="413122at2759"/>
<evidence type="ECO:0000256" key="1">
    <source>
        <dbReference type="SAM" id="Phobius"/>
    </source>
</evidence>
<evidence type="ECO:0000313" key="4">
    <source>
        <dbReference type="Proteomes" id="UP000499080"/>
    </source>
</evidence>
<reference evidence="3 4" key="1">
    <citation type="journal article" date="2019" name="Sci. Rep.">
        <title>Orb-weaving spider Araneus ventricosus genome elucidates the spidroin gene catalogue.</title>
        <authorList>
            <person name="Kono N."/>
            <person name="Nakamura H."/>
            <person name="Ohtoshi R."/>
            <person name="Moran D.A.P."/>
            <person name="Shinohara A."/>
            <person name="Yoshida Y."/>
            <person name="Fujiwara M."/>
            <person name="Mori M."/>
            <person name="Tomita M."/>
            <person name="Arakawa K."/>
        </authorList>
    </citation>
    <scope>NUCLEOTIDE SEQUENCE [LARGE SCALE GENOMIC DNA]</scope>
</reference>
<dbReference type="InterPro" id="IPR041588">
    <property type="entry name" value="Integrase_H2C2"/>
</dbReference>
<evidence type="ECO:0000313" key="3">
    <source>
        <dbReference type="EMBL" id="GBM11572.1"/>
    </source>
</evidence>
<keyword evidence="1" id="KW-0472">Membrane</keyword>
<gene>
    <name evidence="3" type="ORF">AVEN_180130_1</name>
</gene>
<feature type="transmembrane region" description="Helical" evidence="1">
    <location>
        <begin position="56"/>
        <end position="83"/>
    </location>
</feature>
<dbReference type="Gene3D" id="1.10.340.70">
    <property type="match status" value="1"/>
</dbReference>
<dbReference type="AlphaFoldDB" id="A0A4Y2D472"/>
<accession>A0A4Y2D472</accession>
<evidence type="ECO:0000259" key="2">
    <source>
        <dbReference type="Pfam" id="PF17921"/>
    </source>
</evidence>
<organism evidence="3 4">
    <name type="scientific">Araneus ventricosus</name>
    <name type="common">Orbweaver spider</name>
    <name type="synonym">Epeira ventricosa</name>
    <dbReference type="NCBI Taxonomy" id="182803"/>
    <lineage>
        <taxon>Eukaryota</taxon>
        <taxon>Metazoa</taxon>
        <taxon>Ecdysozoa</taxon>
        <taxon>Arthropoda</taxon>
        <taxon>Chelicerata</taxon>
        <taxon>Arachnida</taxon>
        <taxon>Araneae</taxon>
        <taxon>Araneomorphae</taxon>
        <taxon>Entelegynae</taxon>
        <taxon>Araneoidea</taxon>
        <taxon>Araneidae</taxon>
        <taxon>Araneus</taxon>
    </lineage>
</organism>
<dbReference type="Pfam" id="PF17921">
    <property type="entry name" value="Integrase_H2C2"/>
    <property type="match status" value="1"/>
</dbReference>
<sequence length="138" mass="16182">MKTFCKTRERFYWDRLRADVGKWCRECHACGARKGPKTRSKGRLHRGENPPRIRDFPLFCIFLFDSAFCFLLNFHIPLFFLLFTSEDEKPNSPGAPCWKVSDREGSELEENDVPTRGLCLIVIDHVNWRQGFKLLALD</sequence>